<dbReference type="EMBL" id="JAEAOA010001155">
    <property type="protein sequence ID" value="KAK3589182.1"/>
    <property type="molecule type" value="Genomic_DNA"/>
</dbReference>
<reference evidence="2" key="1">
    <citation type="journal article" date="2021" name="Genome Biol. Evol.">
        <title>A High-Quality Reference Genome for a Parasitic Bivalve with Doubly Uniparental Inheritance (Bivalvia: Unionida).</title>
        <authorList>
            <person name="Smith C.H."/>
        </authorList>
    </citation>
    <scope>NUCLEOTIDE SEQUENCE</scope>
    <source>
        <strain evidence="2">CHS0354</strain>
    </source>
</reference>
<reference evidence="2" key="2">
    <citation type="journal article" date="2021" name="Genome Biol. Evol.">
        <title>Developing a high-quality reference genome for a parasitic bivalve with doubly uniparental inheritance (Bivalvia: Unionida).</title>
        <authorList>
            <person name="Smith C.H."/>
        </authorList>
    </citation>
    <scope>NUCLEOTIDE SEQUENCE</scope>
    <source>
        <strain evidence="2">CHS0354</strain>
        <tissue evidence="2">Mantle</tissue>
    </source>
</reference>
<feature type="signal peptide" evidence="1">
    <location>
        <begin position="1"/>
        <end position="23"/>
    </location>
</feature>
<dbReference type="AlphaFoldDB" id="A0AAE0SC86"/>
<name>A0AAE0SC86_9BIVA</name>
<comment type="caution">
    <text evidence="2">The sequence shown here is derived from an EMBL/GenBank/DDBJ whole genome shotgun (WGS) entry which is preliminary data.</text>
</comment>
<keyword evidence="1" id="KW-0732">Signal</keyword>
<dbReference type="Proteomes" id="UP001195483">
    <property type="component" value="Unassembled WGS sequence"/>
</dbReference>
<sequence>MTCLHIHRSVVLILISTLSNVKGLHWCGTPGALETYGPDNICCNKKVHDRVDVDKRRRDCCSNLLYYTDTYECVDGELQIFNPPDPSPSAPTRPRKKVPNLRICEKHFVYRIRKIHMKNNSDQHIRATIAGLNLKKLNMTKHAKWWKEIQISINMNQSLYRKYVGKSFFVYSDKNLLWKNSLNLSSGDMIIRNKFRIRYIKKCSEGRIIGGVNVVN</sequence>
<organism evidence="2 3">
    <name type="scientific">Potamilus streckersoni</name>
    <dbReference type="NCBI Taxonomy" id="2493646"/>
    <lineage>
        <taxon>Eukaryota</taxon>
        <taxon>Metazoa</taxon>
        <taxon>Spiralia</taxon>
        <taxon>Lophotrochozoa</taxon>
        <taxon>Mollusca</taxon>
        <taxon>Bivalvia</taxon>
        <taxon>Autobranchia</taxon>
        <taxon>Heteroconchia</taxon>
        <taxon>Palaeoheterodonta</taxon>
        <taxon>Unionida</taxon>
        <taxon>Unionoidea</taxon>
        <taxon>Unionidae</taxon>
        <taxon>Ambleminae</taxon>
        <taxon>Lampsilini</taxon>
        <taxon>Potamilus</taxon>
    </lineage>
</organism>
<evidence type="ECO:0000256" key="1">
    <source>
        <dbReference type="SAM" id="SignalP"/>
    </source>
</evidence>
<gene>
    <name evidence="2" type="ORF">CHS0354_018893</name>
</gene>
<evidence type="ECO:0000313" key="3">
    <source>
        <dbReference type="Proteomes" id="UP001195483"/>
    </source>
</evidence>
<evidence type="ECO:0000313" key="2">
    <source>
        <dbReference type="EMBL" id="KAK3589182.1"/>
    </source>
</evidence>
<keyword evidence="3" id="KW-1185">Reference proteome</keyword>
<accession>A0AAE0SC86</accession>
<feature type="chain" id="PRO_5042259989" evidence="1">
    <location>
        <begin position="24"/>
        <end position="216"/>
    </location>
</feature>
<protein>
    <submittedName>
        <fullName evidence="2">Uncharacterized protein</fullName>
    </submittedName>
</protein>
<proteinExistence type="predicted"/>
<reference evidence="2" key="3">
    <citation type="submission" date="2023-05" db="EMBL/GenBank/DDBJ databases">
        <authorList>
            <person name="Smith C.H."/>
        </authorList>
    </citation>
    <scope>NUCLEOTIDE SEQUENCE</scope>
    <source>
        <strain evidence="2">CHS0354</strain>
        <tissue evidence="2">Mantle</tissue>
    </source>
</reference>